<dbReference type="AlphaFoldDB" id="A0A8S9MNN0"/>
<proteinExistence type="predicted"/>
<name>A0A8S9MNN0_BRACR</name>
<sequence>MCQDNYHVGLLGGSGPYPTVSPPSSLVSSVADSANLEVGFTRQLLWTRDPARLLDYTDDSLACDSRFHWIGSNRQFPLALVAIAGFGLNRFRYFSTPGETTSSGPLPLVISPALTADPVNVESSREELAQESSGQRIAEPSATGGNKKKRSAPSSSASVEARAGSEPDEPPTKRKKKEKKKKRTVGERSEHSEDVGGRELVAFDSSNRISVLDNRFVSVTVLGFRHLQLSSSTTRGLRWDRTLESSTLLALDSLMIERRSSLEMCMRSVVCDFRLSLFLKSFDSSGAPFSLGHLLECSCESRTSLSSSSSEEELDRARMTWTHRRLQGDSSSDGKSDRAMIFVDATLSAPRWTPTV</sequence>
<feature type="region of interest" description="Disordered" evidence="1">
    <location>
        <begin position="120"/>
        <end position="194"/>
    </location>
</feature>
<evidence type="ECO:0000256" key="1">
    <source>
        <dbReference type="SAM" id="MobiDB-lite"/>
    </source>
</evidence>
<protein>
    <submittedName>
        <fullName evidence="2">Uncharacterized protein</fullName>
    </submittedName>
</protein>
<comment type="caution">
    <text evidence="2">The sequence shown here is derived from an EMBL/GenBank/DDBJ whole genome shotgun (WGS) entry which is preliminary data.</text>
</comment>
<dbReference type="Proteomes" id="UP000712281">
    <property type="component" value="Unassembled WGS sequence"/>
</dbReference>
<feature type="compositionally biased region" description="Low complexity" evidence="1">
    <location>
        <begin position="152"/>
        <end position="162"/>
    </location>
</feature>
<feature type="compositionally biased region" description="Basic and acidic residues" evidence="1">
    <location>
        <begin position="184"/>
        <end position="194"/>
    </location>
</feature>
<reference evidence="2" key="1">
    <citation type="submission" date="2019-12" db="EMBL/GenBank/DDBJ databases">
        <title>Genome sequencing and annotation of Brassica cretica.</title>
        <authorList>
            <person name="Studholme D.J."/>
            <person name="Sarris P.F."/>
        </authorList>
    </citation>
    <scope>NUCLEOTIDE SEQUENCE</scope>
    <source>
        <strain evidence="2">PFS-001/15</strain>
        <tissue evidence="2">Leaf</tissue>
    </source>
</reference>
<evidence type="ECO:0000313" key="2">
    <source>
        <dbReference type="EMBL" id="KAF2620682.1"/>
    </source>
</evidence>
<gene>
    <name evidence="2" type="ORF">F2Q68_00040046</name>
</gene>
<evidence type="ECO:0000313" key="3">
    <source>
        <dbReference type="Proteomes" id="UP000712281"/>
    </source>
</evidence>
<dbReference type="EMBL" id="QGKW02000007">
    <property type="protein sequence ID" value="KAF2620682.1"/>
    <property type="molecule type" value="Genomic_DNA"/>
</dbReference>
<organism evidence="2 3">
    <name type="scientific">Brassica cretica</name>
    <name type="common">Mustard</name>
    <dbReference type="NCBI Taxonomy" id="69181"/>
    <lineage>
        <taxon>Eukaryota</taxon>
        <taxon>Viridiplantae</taxon>
        <taxon>Streptophyta</taxon>
        <taxon>Embryophyta</taxon>
        <taxon>Tracheophyta</taxon>
        <taxon>Spermatophyta</taxon>
        <taxon>Magnoliopsida</taxon>
        <taxon>eudicotyledons</taxon>
        <taxon>Gunneridae</taxon>
        <taxon>Pentapetalae</taxon>
        <taxon>rosids</taxon>
        <taxon>malvids</taxon>
        <taxon>Brassicales</taxon>
        <taxon>Brassicaceae</taxon>
        <taxon>Brassiceae</taxon>
        <taxon>Brassica</taxon>
    </lineage>
</organism>
<feature type="compositionally biased region" description="Basic residues" evidence="1">
    <location>
        <begin position="173"/>
        <end position="183"/>
    </location>
</feature>
<accession>A0A8S9MNN0</accession>